<evidence type="ECO:0008006" key="4">
    <source>
        <dbReference type="Google" id="ProtNLM"/>
    </source>
</evidence>
<dbReference type="PIRSF" id="PIRSF028065">
    <property type="entry name" value="UCP028065"/>
    <property type="match status" value="1"/>
</dbReference>
<dbReference type="Pfam" id="PF04224">
    <property type="entry name" value="DUF417"/>
    <property type="match status" value="2"/>
</dbReference>
<comment type="caution">
    <text evidence="2">The sequence shown here is derived from an EMBL/GenBank/DDBJ whole genome shotgun (WGS) entry which is preliminary data.</text>
</comment>
<dbReference type="GO" id="GO:0005886">
    <property type="term" value="C:plasma membrane"/>
    <property type="evidence" value="ECO:0007669"/>
    <property type="project" value="TreeGrafter"/>
</dbReference>
<dbReference type="PANTHER" id="PTHR40106:SF1">
    <property type="entry name" value="INNER MEMBRANE PROTEIN RCLC"/>
    <property type="match status" value="1"/>
</dbReference>
<feature type="transmembrane region" description="Helical" evidence="1">
    <location>
        <begin position="116"/>
        <end position="140"/>
    </location>
</feature>
<name>A0A167GTJ9_9GAMM</name>
<dbReference type="PANTHER" id="PTHR40106">
    <property type="entry name" value="INNER MEMBRANE PROTEIN RCLC"/>
    <property type="match status" value="1"/>
</dbReference>
<accession>A0A167GTJ9</accession>
<dbReference type="EMBL" id="AUXZ01000001">
    <property type="protein sequence ID" value="KZN56535.1"/>
    <property type="molecule type" value="Genomic_DNA"/>
</dbReference>
<dbReference type="InterPro" id="IPR007339">
    <property type="entry name" value="RclC-like"/>
</dbReference>
<dbReference type="PATRIC" id="fig|1365251.3.peg.45"/>
<dbReference type="Proteomes" id="UP000076503">
    <property type="component" value="Unassembled WGS sequence"/>
</dbReference>
<keyword evidence="1" id="KW-1133">Transmembrane helix</keyword>
<keyword evidence="1" id="KW-0472">Membrane</keyword>
<dbReference type="OrthoDB" id="1118972at2"/>
<evidence type="ECO:0000313" key="3">
    <source>
        <dbReference type="Proteomes" id="UP000076503"/>
    </source>
</evidence>
<dbReference type="AlphaFoldDB" id="A0A167GTJ9"/>
<organism evidence="2 3">
    <name type="scientific">Pseudoalteromonas luteoviolacea H33</name>
    <dbReference type="NCBI Taxonomy" id="1365251"/>
    <lineage>
        <taxon>Bacteria</taxon>
        <taxon>Pseudomonadati</taxon>
        <taxon>Pseudomonadota</taxon>
        <taxon>Gammaproteobacteria</taxon>
        <taxon>Alteromonadales</taxon>
        <taxon>Pseudoalteromonadaceae</taxon>
        <taxon>Pseudoalteromonas</taxon>
    </lineage>
</organism>
<evidence type="ECO:0000313" key="2">
    <source>
        <dbReference type="EMBL" id="KZN56535.1"/>
    </source>
</evidence>
<feature type="transmembrane region" description="Helical" evidence="1">
    <location>
        <begin position="84"/>
        <end position="104"/>
    </location>
</feature>
<protein>
    <recommendedName>
        <fullName evidence="4">DUF417 family protein</fullName>
    </recommendedName>
</protein>
<evidence type="ECO:0000256" key="1">
    <source>
        <dbReference type="SAM" id="Phobius"/>
    </source>
</evidence>
<dbReference type="GO" id="GO:1901530">
    <property type="term" value="P:response to hypochlorite"/>
    <property type="evidence" value="ECO:0007669"/>
    <property type="project" value="TreeGrafter"/>
</dbReference>
<keyword evidence="1" id="KW-0812">Transmembrane</keyword>
<sequence>MHKVGQGTALLGVVLPLLLIGVLKFTPTEVEALKPVINGTPWLTWLYAVFGFEGASYFLGVVEIITATLLIMSVWSVRAGIMGGAMGTVTFLVTVSTLLVLPIGEDKEGGLPFLNFLGQFLIKDVALLGISILVLANCLARFRARS</sequence>
<dbReference type="InterPro" id="IPR016865">
    <property type="entry name" value="RclC"/>
</dbReference>
<proteinExistence type="predicted"/>
<reference evidence="2 3" key="1">
    <citation type="submission" date="2013-07" db="EMBL/GenBank/DDBJ databases">
        <title>Comparative Genomic and Metabolomic Analysis of Twelve Strains of Pseudoalteromonas luteoviolacea.</title>
        <authorList>
            <person name="Vynne N.G."/>
            <person name="Mansson M."/>
            <person name="Gram L."/>
        </authorList>
    </citation>
    <scope>NUCLEOTIDE SEQUENCE [LARGE SCALE GENOMIC DNA]</scope>
    <source>
        <strain evidence="2 3">H33</strain>
    </source>
</reference>
<gene>
    <name evidence="2" type="ORF">N476_00230</name>
</gene>